<dbReference type="OrthoDB" id="9798454at2"/>
<proteinExistence type="inferred from homology"/>
<dbReference type="EMBL" id="FNLF01000002">
    <property type="protein sequence ID" value="SDQ68108.1"/>
    <property type="molecule type" value="Genomic_DNA"/>
</dbReference>
<reference evidence="5" key="1">
    <citation type="submission" date="2016-10" db="EMBL/GenBank/DDBJ databases">
        <authorList>
            <person name="Varghese N."/>
            <person name="Submissions S."/>
        </authorList>
    </citation>
    <scope>NUCLEOTIDE SEQUENCE [LARGE SCALE GENOMIC DNA]</scope>
    <source>
        <strain evidence="5">DSM 44142</strain>
    </source>
</reference>
<dbReference type="RefSeq" id="WP_068566578.1">
    <property type="nucleotide sequence ID" value="NZ_AP025457.1"/>
</dbReference>
<keyword evidence="2" id="KW-0560">Oxidoreductase</keyword>
<dbReference type="GO" id="GO:0005829">
    <property type="term" value="C:cytosol"/>
    <property type="evidence" value="ECO:0007669"/>
    <property type="project" value="TreeGrafter"/>
</dbReference>
<accession>A0A1H1CW22</accession>
<dbReference type="InterPro" id="IPR029039">
    <property type="entry name" value="Flavoprotein-like_sf"/>
</dbReference>
<keyword evidence="5" id="KW-1185">Reference proteome</keyword>
<gene>
    <name evidence="4" type="ORF">SAMN04489765_1393</name>
</gene>
<protein>
    <submittedName>
        <fullName evidence="4">NAD(P)H dehydrogenase (Quinone)</fullName>
    </submittedName>
</protein>
<evidence type="ECO:0000313" key="5">
    <source>
        <dbReference type="Proteomes" id="UP000183053"/>
    </source>
</evidence>
<name>A0A1H1CW22_9ACTN</name>
<feature type="domain" description="Flavodoxin-like fold" evidence="3">
    <location>
        <begin position="9"/>
        <end position="194"/>
    </location>
</feature>
<dbReference type="PANTHER" id="PTHR10204:SF34">
    <property type="entry name" value="NAD(P)H DEHYDROGENASE [QUINONE] 1 ISOFORM 1"/>
    <property type="match status" value="1"/>
</dbReference>
<evidence type="ECO:0000256" key="1">
    <source>
        <dbReference type="ARBA" id="ARBA00006252"/>
    </source>
</evidence>
<evidence type="ECO:0000259" key="3">
    <source>
        <dbReference type="Pfam" id="PF02525"/>
    </source>
</evidence>
<comment type="similarity">
    <text evidence="1">Belongs to the NAD(P)H dehydrogenase (quinone) family.</text>
</comment>
<dbReference type="Pfam" id="PF02525">
    <property type="entry name" value="Flavodoxin_2"/>
    <property type="match status" value="1"/>
</dbReference>
<evidence type="ECO:0000313" key="4">
    <source>
        <dbReference type="EMBL" id="SDQ68108.1"/>
    </source>
</evidence>
<sequence>MTNQQLPRAVVVTAHPDTDSATARTAAAVARGLRRGGYAEVERHDLLAAGFDPTFGSADHAAYRDRTDVPVDVRAEQRRLEEFDAIAVVFPVYWWGLPGPLKGWVDRVFTRDWAYDDTGSGAPLAAPKRLYFFPIGAVGASTYRKHGYLDGMRAQLVDGLAGYMGAQDSDLVLLVDGESDDPERHHAREAAAEDAAATVAARAIDGVAA</sequence>
<dbReference type="STRING" id="47312.SAMN04489765_1393"/>
<dbReference type="Gene3D" id="3.40.50.360">
    <property type="match status" value="1"/>
</dbReference>
<organism evidence="4 5">
    <name type="scientific">Tsukamurella pulmonis</name>
    <dbReference type="NCBI Taxonomy" id="47312"/>
    <lineage>
        <taxon>Bacteria</taxon>
        <taxon>Bacillati</taxon>
        <taxon>Actinomycetota</taxon>
        <taxon>Actinomycetes</taxon>
        <taxon>Mycobacteriales</taxon>
        <taxon>Tsukamurellaceae</taxon>
        <taxon>Tsukamurella</taxon>
    </lineage>
</organism>
<dbReference type="InterPro" id="IPR051545">
    <property type="entry name" value="NAD(P)H_dehydrogenase_qn"/>
</dbReference>
<dbReference type="PANTHER" id="PTHR10204">
    <property type="entry name" value="NAD P H OXIDOREDUCTASE-RELATED"/>
    <property type="match status" value="1"/>
</dbReference>
<dbReference type="Proteomes" id="UP000183053">
    <property type="component" value="Unassembled WGS sequence"/>
</dbReference>
<dbReference type="GO" id="GO:0003955">
    <property type="term" value="F:NAD(P)H dehydrogenase (quinone) activity"/>
    <property type="evidence" value="ECO:0007669"/>
    <property type="project" value="TreeGrafter"/>
</dbReference>
<dbReference type="SUPFAM" id="SSF52218">
    <property type="entry name" value="Flavoproteins"/>
    <property type="match status" value="1"/>
</dbReference>
<dbReference type="AlphaFoldDB" id="A0A1H1CW22"/>
<evidence type="ECO:0000256" key="2">
    <source>
        <dbReference type="ARBA" id="ARBA00023002"/>
    </source>
</evidence>
<dbReference type="InterPro" id="IPR003680">
    <property type="entry name" value="Flavodoxin_fold"/>
</dbReference>